<dbReference type="GO" id="GO:0003964">
    <property type="term" value="F:RNA-directed DNA polymerase activity"/>
    <property type="evidence" value="ECO:0007669"/>
    <property type="project" value="UniProtKB-KW"/>
</dbReference>
<organism evidence="1 2">
    <name type="scientific">Brachionus plicatilis</name>
    <name type="common">Marine rotifer</name>
    <name type="synonym">Brachionus muelleri</name>
    <dbReference type="NCBI Taxonomy" id="10195"/>
    <lineage>
        <taxon>Eukaryota</taxon>
        <taxon>Metazoa</taxon>
        <taxon>Spiralia</taxon>
        <taxon>Gnathifera</taxon>
        <taxon>Rotifera</taxon>
        <taxon>Eurotatoria</taxon>
        <taxon>Monogononta</taxon>
        <taxon>Pseudotrocha</taxon>
        <taxon>Ploima</taxon>
        <taxon>Brachionidae</taxon>
        <taxon>Brachionus</taxon>
    </lineage>
</organism>
<name>A0A3M7SQ72_BRAPC</name>
<dbReference type="EMBL" id="REGN01000983">
    <property type="protein sequence ID" value="RNA37760.1"/>
    <property type="molecule type" value="Genomic_DNA"/>
</dbReference>
<comment type="caution">
    <text evidence="1">The sequence shown here is derived from an EMBL/GenBank/DDBJ whole genome shotgun (WGS) entry which is preliminary data.</text>
</comment>
<evidence type="ECO:0000313" key="1">
    <source>
        <dbReference type="EMBL" id="RNA37760.1"/>
    </source>
</evidence>
<keyword evidence="1" id="KW-0808">Transferase</keyword>
<keyword evidence="2" id="KW-1185">Reference proteome</keyword>
<gene>
    <name evidence="1" type="ORF">BpHYR1_042254</name>
</gene>
<dbReference type="Proteomes" id="UP000276133">
    <property type="component" value="Unassembled WGS sequence"/>
</dbReference>
<accession>A0A3M7SQ72</accession>
<proteinExistence type="predicted"/>
<dbReference type="AlphaFoldDB" id="A0A3M7SQ72"/>
<keyword evidence="1" id="KW-0548">Nucleotidyltransferase</keyword>
<feature type="non-terminal residue" evidence="1">
    <location>
        <position position="1"/>
    </location>
</feature>
<sequence>YEILETCGQKLKFCDQILCLNHYRIYFKTHRYLQPVPLDPFPTFLGVKFDPKLSLKNLLENINAKAMSEINLIRRIKGLKLRNTIELSKIVFKGFIRSQFDYSFIPISCSTQKISSDLQKLQNKILRHIKYFLIKTRITKIHQHLKLDMLASRSDIFYTDFSINELSISNLTAT</sequence>
<protein>
    <submittedName>
        <fullName evidence="1">RNA-directed DNA polymerase from mobile element jockey-like</fullName>
    </submittedName>
</protein>
<evidence type="ECO:0000313" key="2">
    <source>
        <dbReference type="Proteomes" id="UP000276133"/>
    </source>
</evidence>
<keyword evidence="1" id="KW-0695">RNA-directed DNA polymerase</keyword>
<dbReference type="OrthoDB" id="10050074at2759"/>
<reference evidence="1 2" key="1">
    <citation type="journal article" date="2018" name="Sci. Rep.">
        <title>Genomic signatures of local adaptation to the degree of environmental predictability in rotifers.</title>
        <authorList>
            <person name="Franch-Gras L."/>
            <person name="Hahn C."/>
            <person name="Garcia-Roger E.M."/>
            <person name="Carmona M.J."/>
            <person name="Serra M."/>
            <person name="Gomez A."/>
        </authorList>
    </citation>
    <scope>NUCLEOTIDE SEQUENCE [LARGE SCALE GENOMIC DNA]</scope>
    <source>
        <strain evidence="1">HYR1</strain>
    </source>
</reference>